<proteinExistence type="predicted"/>
<dbReference type="Pfam" id="PF04748">
    <property type="entry name" value="Polysacc_deac_2"/>
    <property type="match status" value="1"/>
</dbReference>
<feature type="compositionally biased region" description="Low complexity" evidence="1">
    <location>
        <begin position="145"/>
        <end position="158"/>
    </location>
</feature>
<evidence type="ECO:0000313" key="3">
    <source>
        <dbReference type="Proteomes" id="UP001589683"/>
    </source>
</evidence>
<gene>
    <name evidence="2" type="ORF">ACFFUT_10765</name>
</gene>
<dbReference type="Gene3D" id="3.20.20.370">
    <property type="entry name" value="Glycoside hydrolase/deacetylase"/>
    <property type="match status" value="1"/>
</dbReference>
<dbReference type="Proteomes" id="UP001589683">
    <property type="component" value="Unassembled WGS sequence"/>
</dbReference>
<dbReference type="InterPro" id="IPR011330">
    <property type="entry name" value="Glyco_hydro/deAcase_b/a-brl"/>
</dbReference>
<dbReference type="RefSeq" id="WP_213888086.1">
    <property type="nucleotide sequence ID" value="NZ_JAGFNU010000002.1"/>
</dbReference>
<dbReference type="InterPro" id="IPR006837">
    <property type="entry name" value="Divergent_DAC"/>
</dbReference>
<name>A0ABV5JGP4_9RHOB</name>
<evidence type="ECO:0000256" key="1">
    <source>
        <dbReference type="SAM" id="MobiDB-lite"/>
    </source>
</evidence>
<feature type="compositionally biased region" description="Polar residues" evidence="1">
    <location>
        <begin position="118"/>
        <end position="133"/>
    </location>
</feature>
<feature type="compositionally biased region" description="Acidic residues" evidence="1">
    <location>
        <begin position="265"/>
        <end position="278"/>
    </location>
</feature>
<feature type="region of interest" description="Disordered" evidence="1">
    <location>
        <begin position="45"/>
        <end position="162"/>
    </location>
</feature>
<reference evidence="2 3" key="1">
    <citation type="submission" date="2024-09" db="EMBL/GenBank/DDBJ databases">
        <authorList>
            <person name="Sun Q."/>
            <person name="Mori K."/>
        </authorList>
    </citation>
    <scope>NUCLEOTIDE SEQUENCE [LARGE SCALE GENOMIC DNA]</scope>
    <source>
        <strain evidence="2 3">CECT 8726</strain>
    </source>
</reference>
<protein>
    <submittedName>
        <fullName evidence="2">Divergent polysaccharide deacetylase family protein</fullName>
    </submittedName>
</protein>
<feature type="region of interest" description="Disordered" evidence="1">
    <location>
        <begin position="257"/>
        <end position="281"/>
    </location>
</feature>
<organism evidence="2 3">
    <name type="scientific">Pseudohalocynthiibacter aestuariivivens</name>
    <dbReference type="NCBI Taxonomy" id="1591409"/>
    <lineage>
        <taxon>Bacteria</taxon>
        <taxon>Pseudomonadati</taxon>
        <taxon>Pseudomonadota</taxon>
        <taxon>Alphaproteobacteria</taxon>
        <taxon>Rhodobacterales</taxon>
        <taxon>Paracoccaceae</taxon>
        <taxon>Pseudohalocynthiibacter</taxon>
    </lineage>
</organism>
<dbReference type="SUPFAM" id="SSF88713">
    <property type="entry name" value="Glycoside hydrolase/deacetylase"/>
    <property type="match status" value="1"/>
</dbReference>
<dbReference type="EMBL" id="JBHMEA010000039">
    <property type="protein sequence ID" value="MFB9232265.1"/>
    <property type="molecule type" value="Genomic_DNA"/>
</dbReference>
<accession>A0ABV5JGP4</accession>
<keyword evidence="3" id="KW-1185">Reference proteome</keyword>
<dbReference type="PROSITE" id="PS51257">
    <property type="entry name" value="PROKAR_LIPOPROTEIN"/>
    <property type="match status" value="1"/>
</dbReference>
<comment type="caution">
    <text evidence="2">The sequence shown here is derived from an EMBL/GenBank/DDBJ whole genome shotgun (WGS) entry which is preliminary data.</text>
</comment>
<feature type="region of interest" description="Disordered" evidence="1">
    <location>
        <begin position="180"/>
        <end position="202"/>
    </location>
</feature>
<sequence>MGRGFISGILWGTAIGCFLMVIVSQLADLPPGVAGAPQAREVEVPAGSEFDQAKPETEPVVPQTEHVEDIATGPSLSPPLVEEDRSAPSLEQESVAAPSEVSSPQASLTVPEEGASETGVSVEQDNVANQPTVSAVPVTPAETAVPNVSNESSEPPSVTQVEEEIDQETVPAPEVQEAVIPQIEEPSVSEEAASQPTDLQEGEDIAVVQPEISEEPAPEIAEPQTPEVSEAPTVVDPPVIRMPVPEISDLAPNVTTNRLPRIGEDADNTDETASEATEELPKSALEANSIPFENPDNKPLFSIILIDDGNEGIDADLAARLPFPVSFAVDGALPDAGARSARYREAGFEVMLYLRLPEGATNSDVEIVLQSALSALPDAVAVFDAGQIGSDRNRAQQVAQILAESGHGLVALSKGLNAIEQVAARNEVPVALAFREFDSNRESGPVIRRYMDRAAFRAQQEGSVIMVGHLYSDSISGLLSWGLEDKAANMAIAPISAILKSQS</sequence>
<evidence type="ECO:0000313" key="2">
    <source>
        <dbReference type="EMBL" id="MFB9232265.1"/>
    </source>
</evidence>
<dbReference type="CDD" id="cd10936">
    <property type="entry name" value="CE4_DAC2"/>
    <property type="match status" value="1"/>
</dbReference>